<keyword evidence="4" id="KW-0614">Plasmid</keyword>
<sequence>MGFSVGIDIGGTTTDLVAFNGDVMLEPVSVSASDPIASATGALGKFLLTHKLPLSAIDNIGLTGVGSTFFEDQILGLPIQMVSEFEAIGRGGAYLSGEASGLVVSMGTGTAMVYFDQDSVQHVGGSGIGGGTLKGLAHAILGISDLQLLEKMSEVGDLKNVDLRVGDIVDKAIDGLPAHLTASNFGKSHDSASAEDYAVAILNMICQSVGVLANAHAMVKGTNTIIVTGKLATLGHAKQVFDQLSVLYNKRYIIVPQAASATAVGAALIQQKSPST</sequence>
<accession>A0ABN6LEZ6</accession>
<dbReference type="InterPro" id="IPR004567">
    <property type="entry name" value="Type_II_PanK"/>
</dbReference>
<keyword evidence="5" id="KW-1185">Reference proteome</keyword>
<proteinExistence type="predicted"/>
<dbReference type="Proteomes" id="UP001354989">
    <property type="component" value="Plasmid pPP3"/>
</dbReference>
<gene>
    <name evidence="4" type="primary">coaW</name>
    <name evidence="4" type="ORF">PEPS_40360</name>
</gene>
<keyword evidence="1" id="KW-0547">Nucleotide-binding</keyword>
<keyword evidence="4" id="KW-0418">Kinase</keyword>
<name>A0ABN6LEZ6_9BACT</name>
<dbReference type="Pfam" id="PF03630">
    <property type="entry name" value="Fumble"/>
    <property type="match status" value="1"/>
</dbReference>
<dbReference type="EMBL" id="AP025295">
    <property type="protein sequence ID" value="BDD01756.1"/>
    <property type="molecule type" value="Genomic_DNA"/>
</dbReference>
<dbReference type="Gene3D" id="3.30.420.40">
    <property type="match status" value="1"/>
</dbReference>
<dbReference type="RefSeq" id="WP_338398917.1">
    <property type="nucleotide sequence ID" value="NZ_AP025295.1"/>
</dbReference>
<keyword evidence="3" id="KW-0173">Coenzyme A biosynthesis</keyword>
<protein>
    <submittedName>
        <fullName evidence="4">Type II pantothenate kinase</fullName>
    </submittedName>
</protein>
<geneLocation type="plasmid" evidence="4 5">
    <name>pPP3</name>
</geneLocation>
<dbReference type="CDD" id="cd24085">
    <property type="entry name" value="ASKHA_NBD_PanK-II_bac"/>
    <property type="match status" value="1"/>
</dbReference>
<keyword evidence="4" id="KW-0808">Transferase</keyword>
<dbReference type="SUPFAM" id="SSF53067">
    <property type="entry name" value="Actin-like ATPase domain"/>
    <property type="match status" value="1"/>
</dbReference>
<organism evidence="4 5">
    <name type="scientific">Persicobacter psychrovividus</name>
    <dbReference type="NCBI Taxonomy" id="387638"/>
    <lineage>
        <taxon>Bacteria</taxon>
        <taxon>Pseudomonadati</taxon>
        <taxon>Bacteroidota</taxon>
        <taxon>Cytophagia</taxon>
        <taxon>Cytophagales</taxon>
        <taxon>Persicobacteraceae</taxon>
        <taxon>Persicobacter</taxon>
    </lineage>
</organism>
<reference evidence="4 5" key="1">
    <citation type="submission" date="2021-12" db="EMBL/GenBank/DDBJ databases">
        <title>Genome sequencing of bacteria with rrn-lacking chromosome and rrn-plasmid.</title>
        <authorList>
            <person name="Anda M."/>
            <person name="Iwasaki W."/>
        </authorList>
    </citation>
    <scope>NUCLEOTIDE SEQUENCE [LARGE SCALE GENOMIC DNA]</scope>
    <source>
        <strain evidence="4 5">NBRC 101262</strain>
        <plasmid evidence="4 5">pPP3</plasmid>
    </source>
</reference>
<dbReference type="GO" id="GO:0016301">
    <property type="term" value="F:kinase activity"/>
    <property type="evidence" value="ECO:0007669"/>
    <property type="project" value="UniProtKB-KW"/>
</dbReference>
<dbReference type="PANTHER" id="PTHR12280">
    <property type="entry name" value="PANTOTHENATE KINASE"/>
    <property type="match status" value="1"/>
</dbReference>
<dbReference type="InterPro" id="IPR043129">
    <property type="entry name" value="ATPase_NBD"/>
</dbReference>
<keyword evidence="2" id="KW-0067">ATP-binding</keyword>
<evidence type="ECO:0000313" key="5">
    <source>
        <dbReference type="Proteomes" id="UP001354989"/>
    </source>
</evidence>
<evidence type="ECO:0000313" key="4">
    <source>
        <dbReference type="EMBL" id="BDD01756.1"/>
    </source>
</evidence>
<evidence type="ECO:0000256" key="2">
    <source>
        <dbReference type="ARBA" id="ARBA00022840"/>
    </source>
</evidence>
<evidence type="ECO:0000256" key="3">
    <source>
        <dbReference type="ARBA" id="ARBA00022993"/>
    </source>
</evidence>
<evidence type="ECO:0000256" key="1">
    <source>
        <dbReference type="ARBA" id="ARBA00022741"/>
    </source>
</evidence>
<dbReference type="PANTHER" id="PTHR12280:SF20">
    <property type="entry name" value="4'-PHOSPHOPANTETHEINE PHOSPHATASE"/>
    <property type="match status" value="1"/>
</dbReference>